<comment type="similarity">
    <text evidence="2">Belongs to the VAMP-associated protein (VAP) (TC 9.B.17) family.</text>
</comment>
<dbReference type="InterPro" id="IPR013783">
    <property type="entry name" value="Ig-like_fold"/>
</dbReference>
<gene>
    <name evidence="9" type="ORF">MICPUCDRAFT_37591</name>
</gene>
<proteinExistence type="inferred from homology"/>
<evidence type="ECO:0000313" key="9">
    <source>
        <dbReference type="EMBL" id="EEH53134.1"/>
    </source>
</evidence>
<dbReference type="STRING" id="564608.C1N346"/>
<accession>C1N346</accession>
<feature type="coiled-coil region" evidence="6">
    <location>
        <begin position="158"/>
        <end position="185"/>
    </location>
</feature>
<dbReference type="OMA" id="EWPADIS"/>
<evidence type="ECO:0000256" key="4">
    <source>
        <dbReference type="ARBA" id="ARBA00022989"/>
    </source>
</evidence>
<dbReference type="Pfam" id="PF00635">
    <property type="entry name" value="Motile_Sperm"/>
    <property type="match status" value="1"/>
</dbReference>
<dbReference type="RefSeq" id="XP_003062315.1">
    <property type="nucleotide sequence ID" value="XM_003062269.1"/>
</dbReference>
<dbReference type="Gene3D" id="2.60.40.10">
    <property type="entry name" value="Immunoglobulins"/>
    <property type="match status" value="1"/>
</dbReference>
<dbReference type="PANTHER" id="PTHR10809:SF6">
    <property type="entry name" value="AT11025P-RELATED"/>
    <property type="match status" value="1"/>
</dbReference>
<dbReference type="Proteomes" id="UP000001876">
    <property type="component" value="Unassembled WGS sequence"/>
</dbReference>
<organism evidence="10">
    <name type="scientific">Micromonas pusilla (strain CCMP1545)</name>
    <name type="common">Picoplanktonic green alga</name>
    <dbReference type="NCBI Taxonomy" id="564608"/>
    <lineage>
        <taxon>Eukaryota</taxon>
        <taxon>Viridiplantae</taxon>
        <taxon>Chlorophyta</taxon>
        <taxon>Mamiellophyceae</taxon>
        <taxon>Mamiellales</taxon>
        <taxon>Mamiellaceae</taxon>
        <taxon>Micromonas</taxon>
    </lineage>
</organism>
<dbReference type="OrthoDB" id="264603at2759"/>
<evidence type="ECO:0000256" key="5">
    <source>
        <dbReference type="ARBA" id="ARBA00023136"/>
    </source>
</evidence>
<dbReference type="GO" id="GO:0005886">
    <property type="term" value="C:plasma membrane"/>
    <property type="evidence" value="ECO:0007669"/>
    <property type="project" value="TreeGrafter"/>
</dbReference>
<dbReference type="eggNOG" id="KOG0439">
    <property type="taxonomic scope" value="Eukaryota"/>
</dbReference>
<dbReference type="KEGG" id="mpp:MICPUCDRAFT_37591"/>
<evidence type="ECO:0000256" key="3">
    <source>
        <dbReference type="ARBA" id="ARBA00022692"/>
    </source>
</evidence>
<evidence type="ECO:0000256" key="6">
    <source>
        <dbReference type="SAM" id="Coils"/>
    </source>
</evidence>
<evidence type="ECO:0000259" key="8">
    <source>
        <dbReference type="PROSITE" id="PS50202"/>
    </source>
</evidence>
<evidence type="ECO:0000256" key="7">
    <source>
        <dbReference type="SAM" id="Phobius"/>
    </source>
</evidence>
<protein>
    <submittedName>
        <fullName evidence="9">Predicted protein</fullName>
    </submittedName>
</protein>
<keyword evidence="6" id="KW-0175">Coiled coil</keyword>
<feature type="domain" description="MSP" evidence="8">
    <location>
        <begin position="4"/>
        <end position="121"/>
    </location>
</feature>
<keyword evidence="3 7" id="KW-0812">Transmembrane</keyword>
<dbReference type="PROSITE" id="PS50202">
    <property type="entry name" value="MSP"/>
    <property type="match status" value="1"/>
</dbReference>
<evidence type="ECO:0000256" key="1">
    <source>
        <dbReference type="ARBA" id="ARBA00004211"/>
    </source>
</evidence>
<keyword evidence="10" id="KW-1185">Reference proteome</keyword>
<dbReference type="GO" id="GO:0005789">
    <property type="term" value="C:endoplasmic reticulum membrane"/>
    <property type="evidence" value="ECO:0007669"/>
    <property type="project" value="InterPro"/>
</dbReference>
<keyword evidence="5 7" id="KW-0472">Membrane</keyword>
<reference evidence="9 10" key="1">
    <citation type="journal article" date="2009" name="Science">
        <title>Green evolution and dynamic adaptations revealed by genomes of the marine picoeukaryotes Micromonas.</title>
        <authorList>
            <person name="Worden A.Z."/>
            <person name="Lee J.H."/>
            <person name="Mock T."/>
            <person name="Rouze P."/>
            <person name="Simmons M.P."/>
            <person name="Aerts A.L."/>
            <person name="Allen A.E."/>
            <person name="Cuvelier M.L."/>
            <person name="Derelle E."/>
            <person name="Everett M.V."/>
            <person name="Foulon E."/>
            <person name="Grimwood J."/>
            <person name="Gundlach H."/>
            <person name="Henrissat B."/>
            <person name="Napoli C."/>
            <person name="McDonald S.M."/>
            <person name="Parker M.S."/>
            <person name="Rombauts S."/>
            <person name="Salamov A."/>
            <person name="Von Dassow P."/>
            <person name="Badger J.H."/>
            <person name="Coutinho P.M."/>
            <person name="Demir E."/>
            <person name="Dubchak I."/>
            <person name="Gentemann C."/>
            <person name="Eikrem W."/>
            <person name="Gready J.E."/>
            <person name="John U."/>
            <person name="Lanier W."/>
            <person name="Lindquist E.A."/>
            <person name="Lucas S."/>
            <person name="Mayer K.F."/>
            <person name="Moreau H."/>
            <person name="Not F."/>
            <person name="Otillar R."/>
            <person name="Panaud O."/>
            <person name="Pangilinan J."/>
            <person name="Paulsen I."/>
            <person name="Piegu B."/>
            <person name="Poliakov A."/>
            <person name="Robbens S."/>
            <person name="Schmutz J."/>
            <person name="Toulza E."/>
            <person name="Wyss T."/>
            <person name="Zelensky A."/>
            <person name="Zhou K."/>
            <person name="Armbrust E.V."/>
            <person name="Bhattacharya D."/>
            <person name="Goodenough U.W."/>
            <person name="Van de Peer Y."/>
            <person name="Grigoriev I.V."/>
        </authorList>
    </citation>
    <scope>NUCLEOTIDE SEQUENCE [LARGE SCALE GENOMIC DNA]</scope>
    <source>
        <strain evidence="9 10">CCMP1545</strain>
    </source>
</reference>
<dbReference type="GeneID" id="9687987"/>
<dbReference type="SUPFAM" id="SSF49354">
    <property type="entry name" value="PapD-like"/>
    <property type="match status" value="1"/>
</dbReference>
<dbReference type="InterPro" id="IPR008962">
    <property type="entry name" value="PapD-like_sf"/>
</dbReference>
<comment type="subcellular location">
    <subcellularLocation>
        <location evidence="1">Membrane</location>
        <topology evidence="1">Single-pass type IV membrane protein</topology>
    </subcellularLocation>
</comment>
<dbReference type="PANTHER" id="PTHR10809">
    <property type="entry name" value="VESICLE-ASSOCIATED MEMBRANE PROTEIN-ASSOCIATED PROTEIN"/>
    <property type="match status" value="1"/>
</dbReference>
<name>C1N346_MICPC</name>
<dbReference type="GO" id="GO:0061817">
    <property type="term" value="P:endoplasmic reticulum-plasma membrane tethering"/>
    <property type="evidence" value="ECO:0007669"/>
    <property type="project" value="TreeGrafter"/>
</dbReference>
<keyword evidence="4 7" id="KW-1133">Transmembrane helix</keyword>
<dbReference type="AlphaFoldDB" id="C1N346"/>
<dbReference type="InterPro" id="IPR000535">
    <property type="entry name" value="MSP_dom"/>
</dbReference>
<evidence type="ECO:0000256" key="2">
    <source>
        <dbReference type="ARBA" id="ARBA00008932"/>
    </source>
</evidence>
<dbReference type="EMBL" id="GG663746">
    <property type="protein sequence ID" value="EEH53134.1"/>
    <property type="molecule type" value="Genomic_DNA"/>
</dbReference>
<dbReference type="InterPro" id="IPR016763">
    <property type="entry name" value="VAP"/>
</dbReference>
<feature type="transmembrane region" description="Helical" evidence="7">
    <location>
        <begin position="195"/>
        <end position="216"/>
    </location>
</feature>
<sequence>MADGLKITPEKELAFRFELKKTIPTTIKITNSGKEETAFKVKTTAPKKYCVKPNTGFVRPGETQMIQVIMQAQREWPADISGCKDKFLVQTTPSKGNADFAELFAKGKADITESKLRVVYSQPAPPPSPVPEGDEGVNYGPSSMDAGVAHRGPMSDDVSVLQRDLERYRINNESLTMDLKMAIQNNNRGAAAAKGFTLMHLLLVAFLFFLLGLNAAKRLA</sequence>
<dbReference type="GO" id="GO:0090158">
    <property type="term" value="P:endoplasmic reticulum membrane organization"/>
    <property type="evidence" value="ECO:0007669"/>
    <property type="project" value="TreeGrafter"/>
</dbReference>
<evidence type="ECO:0000313" key="10">
    <source>
        <dbReference type="Proteomes" id="UP000001876"/>
    </source>
</evidence>